<keyword evidence="2" id="KW-1185">Reference proteome</keyword>
<protein>
    <submittedName>
        <fullName evidence="1">Uncharacterized protein</fullName>
    </submittedName>
</protein>
<dbReference type="Proteomes" id="UP001307889">
    <property type="component" value="Chromosome 6"/>
</dbReference>
<dbReference type="EMBL" id="AP028914">
    <property type="protein sequence ID" value="BES95563.1"/>
    <property type="molecule type" value="Genomic_DNA"/>
</dbReference>
<proteinExistence type="predicted"/>
<sequence length="84" mass="9383">MSPLNRRMARKSDGGEIRWHNRVEALPALSILKSRPECGSERRDGGYRQGRLPMLAAIHYSLMVPRNLRVGSEGSTDHTPDVGN</sequence>
<evidence type="ECO:0000313" key="2">
    <source>
        <dbReference type="Proteomes" id="UP001307889"/>
    </source>
</evidence>
<gene>
    <name evidence="1" type="ORF">NTJ_08374</name>
</gene>
<reference evidence="1 2" key="1">
    <citation type="submission" date="2023-09" db="EMBL/GenBank/DDBJ databases">
        <title>Nesidiocoris tenuis whole genome shotgun sequence.</title>
        <authorList>
            <person name="Shibata T."/>
            <person name="Shimoda M."/>
            <person name="Kobayashi T."/>
            <person name="Uehara T."/>
        </authorList>
    </citation>
    <scope>NUCLEOTIDE SEQUENCE [LARGE SCALE GENOMIC DNA]</scope>
    <source>
        <strain evidence="1 2">Japan</strain>
    </source>
</reference>
<evidence type="ECO:0000313" key="1">
    <source>
        <dbReference type="EMBL" id="BES95563.1"/>
    </source>
</evidence>
<accession>A0ABN7ATM5</accession>
<organism evidence="1 2">
    <name type="scientific">Nesidiocoris tenuis</name>
    <dbReference type="NCBI Taxonomy" id="355587"/>
    <lineage>
        <taxon>Eukaryota</taxon>
        <taxon>Metazoa</taxon>
        <taxon>Ecdysozoa</taxon>
        <taxon>Arthropoda</taxon>
        <taxon>Hexapoda</taxon>
        <taxon>Insecta</taxon>
        <taxon>Pterygota</taxon>
        <taxon>Neoptera</taxon>
        <taxon>Paraneoptera</taxon>
        <taxon>Hemiptera</taxon>
        <taxon>Heteroptera</taxon>
        <taxon>Panheteroptera</taxon>
        <taxon>Cimicomorpha</taxon>
        <taxon>Miridae</taxon>
        <taxon>Dicyphina</taxon>
        <taxon>Nesidiocoris</taxon>
    </lineage>
</organism>
<name>A0ABN7ATM5_9HEMI</name>